<dbReference type="Proteomes" id="UP000242310">
    <property type="component" value="Unassembled WGS sequence"/>
</dbReference>
<evidence type="ECO:0000313" key="1">
    <source>
        <dbReference type="EMBL" id="PSL43593.1"/>
    </source>
</evidence>
<reference evidence="1 2" key="1">
    <citation type="submission" date="2018-03" db="EMBL/GenBank/DDBJ databases">
        <title>Genomic Encyclopedia of Type Strains, Phase III (KMG-III): the genomes of soil and plant-associated and newly described type strains.</title>
        <authorList>
            <person name="Whitman W."/>
        </authorList>
    </citation>
    <scope>NUCLEOTIDE SEQUENCE [LARGE SCALE GENOMIC DNA]</scope>
    <source>
        <strain evidence="1 2">CGMCC 1.07653</strain>
    </source>
</reference>
<comment type="caution">
    <text evidence="1">The sequence shown here is derived from an EMBL/GenBank/DDBJ whole genome shotgun (WGS) entry which is preliminary data.</text>
</comment>
<keyword evidence="2" id="KW-1185">Reference proteome</keyword>
<dbReference type="EMBL" id="PYAV01000010">
    <property type="protein sequence ID" value="PSL43593.1"/>
    <property type="molecule type" value="Genomic_DNA"/>
</dbReference>
<proteinExistence type="predicted"/>
<dbReference type="RefSeq" id="WP_106589259.1">
    <property type="nucleotide sequence ID" value="NZ_PYAV01000010.1"/>
</dbReference>
<dbReference type="InterPro" id="IPR040983">
    <property type="entry name" value="Bact_RF_family5"/>
</dbReference>
<dbReference type="Pfam" id="PF18846">
    <property type="entry name" value="baeRF_family5"/>
    <property type="match status" value="1"/>
</dbReference>
<evidence type="ECO:0000313" key="2">
    <source>
        <dbReference type="Proteomes" id="UP000242310"/>
    </source>
</evidence>
<sequence>MPLMNDLKMLQKKSDEQGVLSIYLSTDFSSKSQQAGEWKILLKNGLKRLEEYVEKSGSHDELKAYKKISAEADKAIREQQANMQRSVVLFASADGEVWTEKYLQVPVETEFHWEKTPATDQLEKLQESFPSAGLILVQQRDVAYVDIGLGEVKDEMQYSWELDSEDWKEYKGNATSVRVASGSTQMDELKHRFEENRHRWYKSLASVLDKKVKDHGNQELYLIGSKEYVQDLQKHLNKEVTDVIPKNLFSSPSHELLNVVYDENVR</sequence>
<dbReference type="OrthoDB" id="5241360at2"/>
<name>A0A2P8HBK5_9BACI</name>
<accession>A0A2P8HBK5</accession>
<protein>
    <submittedName>
        <fullName evidence="1">Protein required for attachment to host cells</fullName>
    </submittedName>
</protein>
<dbReference type="AlphaFoldDB" id="A0A2P8HBK5"/>
<gene>
    <name evidence="1" type="ORF">B0H94_11069</name>
</gene>
<organism evidence="1 2">
    <name type="scientific">Salsuginibacillus halophilus</name>
    <dbReference type="NCBI Taxonomy" id="517424"/>
    <lineage>
        <taxon>Bacteria</taxon>
        <taxon>Bacillati</taxon>
        <taxon>Bacillota</taxon>
        <taxon>Bacilli</taxon>
        <taxon>Bacillales</taxon>
        <taxon>Bacillaceae</taxon>
        <taxon>Salsuginibacillus</taxon>
    </lineage>
</organism>